<feature type="region of interest" description="Disordered" evidence="1">
    <location>
        <begin position="128"/>
        <end position="154"/>
    </location>
</feature>
<feature type="compositionally biased region" description="Polar residues" evidence="1">
    <location>
        <begin position="140"/>
        <end position="154"/>
    </location>
</feature>
<keyword evidence="2" id="KW-0472">Membrane</keyword>
<dbReference type="EMBL" id="HBUF01509477">
    <property type="protein sequence ID" value="CAG6746392.1"/>
    <property type="molecule type" value="Transcribed_RNA"/>
</dbReference>
<organism evidence="4">
    <name type="scientific">Cacopsylla melanoneura</name>
    <dbReference type="NCBI Taxonomy" id="428564"/>
    <lineage>
        <taxon>Eukaryota</taxon>
        <taxon>Metazoa</taxon>
        <taxon>Ecdysozoa</taxon>
        <taxon>Arthropoda</taxon>
        <taxon>Hexapoda</taxon>
        <taxon>Insecta</taxon>
        <taxon>Pterygota</taxon>
        <taxon>Neoptera</taxon>
        <taxon>Paraneoptera</taxon>
        <taxon>Hemiptera</taxon>
        <taxon>Sternorrhyncha</taxon>
        <taxon>Psylloidea</taxon>
        <taxon>Psyllidae</taxon>
        <taxon>Psyllinae</taxon>
        <taxon>Cacopsylla</taxon>
    </lineage>
</organism>
<dbReference type="EMBL" id="HBUF01509478">
    <property type="protein sequence ID" value="CAG6746394.1"/>
    <property type="molecule type" value="Transcribed_RNA"/>
</dbReference>
<dbReference type="EMBL" id="HBUF01375313">
    <property type="protein sequence ID" value="CAG6728058.1"/>
    <property type="molecule type" value="Transcribed_RNA"/>
</dbReference>
<keyword evidence="2" id="KW-1133">Transmembrane helix</keyword>
<evidence type="ECO:0000313" key="4">
    <source>
        <dbReference type="EMBL" id="CAG6746392.1"/>
    </source>
</evidence>
<keyword evidence="2" id="KW-0812">Transmembrane</keyword>
<reference evidence="4" key="1">
    <citation type="submission" date="2021-05" db="EMBL/GenBank/DDBJ databases">
        <authorList>
            <person name="Alioto T."/>
            <person name="Alioto T."/>
            <person name="Gomez Garrido J."/>
        </authorList>
    </citation>
    <scope>NUCLEOTIDE SEQUENCE</scope>
</reference>
<dbReference type="AlphaFoldDB" id="A0A8D8ZI67"/>
<name>A0A8D8ZI67_9HEMI</name>
<feature type="signal peptide" evidence="3">
    <location>
        <begin position="1"/>
        <end position="22"/>
    </location>
</feature>
<feature type="chain" id="PRO_5036428952" evidence="3">
    <location>
        <begin position="23"/>
        <end position="180"/>
    </location>
</feature>
<sequence>MKLMKVFPTIFIIFTAYAGLEARPAKVQRGIAKVVEGAATGVAVAGALVAAGGLALADRCQKRAEKIDEKEKAKQLQRVLDSPKREHGYEAHLHRPYEQLQNQIFNERQAIPNANRLHQLQAPVTTVPPHVAGSKPVPTNPNTGQSVLPNDATPNNSPYIKFGAQTVVIDPNTGKYVLPK</sequence>
<proteinExistence type="predicted"/>
<evidence type="ECO:0000256" key="2">
    <source>
        <dbReference type="SAM" id="Phobius"/>
    </source>
</evidence>
<accession>A0A8D8ZI67</accession>
<keyword evidence="3" id="KW-0732">Signal</keyword>
<evidence type="ECO:0000256" key="3">
    <source>
        <dbReference type="SAM" id="SignalP"/>
    </source>
</evidence>
<protein>
    <submittedName>
        <fullName evidence="4">Uncharacterized protein</fullName>
    </submittedName>
</protein>
<evidence type="ECO:0000256" key="1">
    <source>
        <dbReference type="SAM" id="MobiDB-lite"/>
    </source>
</evidence>
<feature type="transmembrane region" description="Helical" evidence="2">
    <location>
        <begin position="38"/>
        <end position="57"/>
    </location>
</feature>